<dbReference type="AlphaFoldDB" id="A0A974CU63"/>
<protein>
    <submittedName>
        <fullName evidence="1">Uncharacterized protein</fullName>
    </submittedName>
</protein>
<organism evidence="1 2">
    <name type="scientific">Xenopus laevis</name>
    <name type="common">African clawed frog</name>
    <dbReference type="NCBI Taxonomy" id="8355"/>
    <lineage>
        <taxon>Eukaryota</taxon>
        <taxon>Metazoa</taxon>
        <taxon>Chordata</taxon>
        <taxon>Craniata</taxon>
        <taxon>Vertebrata</taxon>
        <taxon>Euteleostomi</taxon>
        <taxon>Amphibia</taxon>
        <taxon>Batrachia</taxon>
        <taxon>Anura</taxon>
        <taxon>Pipoidea</taxon>
        <taxon>Pipidae</taxon>
        <taxon>Xenopodinae</taxon>
        <taxon>Xenopus</taxon>
        <taxon>Xenopus</taxon>
    </lineage>
</organism>
<sequence length="78" mass="9110">MEYICTHGHTETHVYTTPFRTTHINAIDTVLHIHLCILKSPQCELEGKLLLLHQHFLSRKLQFDMATNGREIERQGNE</sequence>
<name>A0A974CU63_XENLA</name>
<accession>A0A974CU63</accession>
<evidence type="ECO:0000313" key="1">
    <source>
        <dbReference type="EMBL" id="OCT78741.1"/>
    </source>
</evidence>
<reference evidence="2" key="1">
    <citation type="journal article" date="2016" name="Nature">
        <title>Genome evolution in the allotetraploid frog Xenopus laevis.</title>
        <authorList>
            <person name="Session A.M."/>
            <person name="Uno Y."/>
            <person name="Kwon T."/>
            <person name="Chapman J.A."/>
            <person name="Toyoda A."/>
            <person name="Takahashi S."/>
            <person name="Fukui A."/>
            <person name="Hikosaka A."/>
            <person name="Suzuki A."/>
            <person name="Kondo M."/>
            <person name="van Heeringen S.J."/>
            <person name="Quigley I."/>
            <person name="Heinz S."/>
            <person name="Ogino H."/>
            <person name="Ochi H."/>
            <person name="Hellsten U."/>
            <person name="Lyons J.B."/>
            <person name="Simakov O."/>
            <person name="Putnam N."/>
            <person name="Stites J."/>
            <person name="Kuroki Y."/>
            <person name="Tanaka T."/>
            <person name="Michiue T."/>
            <person name="Watanabe M."/>
            <person name="Bogdanovic O."/>
            <person name="Lister R."/>
            <person name="Georgiou G."/>
            <person name="Paranjpe S.S."/>
            <person name="van Kruijsbergen I."/>
            <person name="Shu S."/>
            <person name="Carlson J."/>
            <person name="Kinoshita T."/>
            <person name="Ohta Y."/>
            <person name="Mawaribuchi S."/>
            <person name="Jenkins J."/>
            <person name="Grimwood J."/>
            <person name="Schmutz J."/>
            <person name="Mitros T."/>
            <person name="Mozaffari S.V."/>
            <person name="Suzuki Y."/>
            <person name="Haramoto Y."/>
            <person name="Yamamoto T.S."/>
            <person name="Takagi C."/>
            <person name="Heald R."/>
            <person name="Miller K."/>
            <person name="Haudenschild C."/>
            <person name="Kitzman J."/>
            <person name="Nakayama T."/>
            <person name="Izutsu Y."/>
            <person name="Robert J."/>
            <person name="Fortriede J."/>
            <person name="Burns K."/>
            <person name="Lotay V."/>
            <person name="Karimi K."/>
            <person name="Yasuoka Y."/>
            <person name="Dichmann D.S."/>
            <person name="Flajnik M.F."/>
            <person name="Houston D.W."/>
            <person name="Shendure J."/>
            <person name="DuPasquier L."/>
            <person name="Vize P.D."/>
            <person name="Zorn A.M."/>
            <person name="Ito M."/>
            <person name="Marcotte E.M."/>
            <person name="Wallingford J.B."/>
            <person name="Ito Y."/>
            <person name="Asashima M."/>
            <person name="Ueno N."/>
            <person name="Matsuda Y."/>
            <person name="Veenstra G.J."/>
            <person name="Fujiyama A."/>
            <person name="Harland R.M."/>
            <person name="Taira M."/>
            <person name="Rokhsar D.S."/>
        </authorList>
    </citation>
    <scope>NUCLEOTIDE SEQUENCE [LARGE SCALE GENOMIC DNA]</scope>
    <source>
        <strain evidence="2">J</strain>
    </source>
</reference>
<proteinExistence type="predicted"/>
<evidence type="ECO:0000313" key="2">
    <source>
        <dbReference type="Proteomes" id="UP000694892"/>
    </source>
</evidence>
<dbReference type="EMBL" id="CM004475">
    <property type="protein sequence ID" value="OCT78741.1"/>
    <property type="molecule type" value="Genomic_DNA"/>
</dbReference>
<gene>
    <name evidence="1" type="ORF">XELAEV_18029830mg</name>
</gene>
<dbReference type="Proteomes" id="UP000694892">
    <property type="component" value="Chromosome 5S"/>
</dbReference>